<dbReference type="Proteomes" id="UP000184386">
    <property type="component" value="Unassembled WGS sequence"/>
</dbReference>
<keyword evidence="3" id="KW-1185">Reference proteome</keyword>
<dbReference type="RefSeq" id="WP_073273390.1">
    <property type="nucleotide sequence ID" value="NZ_FRAC01000007.1"/>
</dbReference>
<dbReference type="OrthoDB" id="9771173at2"/>
<evidence type="ECO:0000256" key="1">
    <source>
        <dbReference type="SAM" id="SignalP"/>
    </source>
</evidence>
<evidence type="ECO:0000313" key="3">
    <source>
        <dbReference type="Proteomes" id="UP000184386"/>
    </source>
</evidence>
<dbReference type="STRING" id="1121322.SAMN02745136_00926"/>
<dbReference type="SUPFAM" id="SSF89260">
    <property type="entry name" value="Collagen-binding domain"/>
    <property type="match status" value="2"/>
</dbReference>
<proteinExistence type="predicted"/>
<keyword evidence="1" id="KW-0732">Signal</keyword>
<evidence type="ECO:0000313" key="2">
    <source>
        <dbReference type="EMBL" id="SHJ80534.1"/>
    </source>
</evidence>
<gene>
    <name evidence="2" type="ORF">SAMN02745136_00926</name>
</gene>
<reference evidence="2 3" key="1">
    <citation type="submission" date="2016-11" db="EMBL/GenBank/DDBJ databases">
        <authorList>
            <person name="Jaros S."/>
            <person name="Januszkiewicz K."/>
            <person name="Wedrychowicz H."/>
        </authorList>
    </citation>
    <scope>NUCLEOTIDE SEQUENCE [LARGE SCALE GENOMIC DNA]</scope>
    <source>
        <strain evidence="2 3">DSM 15929</strain>
    </source>
</reference>
<feature type="chain" id="PRO_5012274404" description="Pre-peptidase C-terminal domain-containing protein" evidence="1">
    <location>
        <begin position="30"/>
        <end position="374"/>
    </location>
</feature>
<name>A0A1M6MAT7_9FIRM</name>
<feature type="signal peptide" evidence="1">
    <location>
        <begin position="1"/>
        <end position="29"/>
    </location>
</feature>
<dbReference type="EMBL" id="FRAC01000007">
    <property type="protein sequence ID" value="SHJ80534.1"/>
    <property type="molecule type" value="Genomic_DNA"/>
</dbReference>
<accession>A0A1M6MAT7</accession>
<protein>
    <recommendedName>
        <fullName evidence="4">Pre-peptidase C-terminal domain-containing protein</fullName>
    </recommendedName>
</protein>
<evidence type="ECO:0008006" key="4">
    <source>
        <dbReference type="Google" id="ProtNLM"/>
    </source>
</evidence>
<dbReference type="AlphaFoldDB" id="A0A1M6MAT7"/>
<dbReference type="Gene3D" id="2.60.120.380">
    <property type="match status" value="3"/>
</dbReference>
<sequence>MDKKFEKAVTSLVTTMAILFSFLPTTVFAGDSFSAADTIALNVPCSGALETDDDVNYYKFTTSNNDSFYKVELRNSEVTDAINLILYSEDDATTDIFDLRASVATANSDTRKLEPNHTYYISVQKDYFKCTGNYKLSVTEIKDDVPDNYSNSTSISLNKKKAYNLEALGDSDCLKFTTTSNDSYYKIELANTEATDTIGATLYYEDDVTTDVLDISAYKASIGSKTVKLEPKHTYYVVIQAPIYDSPVGGYKLCVTEIKDDSSDTFKNCTKISLNKKSTYKLNVDGDVDYFKFKASKSGTYTITLANKSGNDGINAIIYSEADVTQSIGTITSYKAAKNTTQIKVKKNHTYYIGVAKSSSYSSVTGEYSLTIKN</sequence>
<organism evidence="2 3">
    <name type="scientific">Anaerocolumna jejuensis DSM 15929</name>
    <dbReference type="NCBI Taxonomy" id="1121322"/>
    <lineage>
        <taxon>Bacteria</taxon>
        <taxon>Bacillati</taxon>
        <taxon>Bacillota</taxon>
        <taxon>Clostridia</taxon>
        <taxon>Lachnospirales</taxon>
        <taxon>Lachnospiraceae</taxon>
        <taxon>Anaerocolumna</taxon>
    </lineage>
</organism>